<reference evidence="2 3" key="1">
    <citation type="submission" date="2022-08" db="EMBL/GenBank/DDBJ databases">
        <title>Genome Sequence of the sulphate-reducing bacterium, Pseudodesulfovibrio sp. SYK.</title>
        <authorList>
            <person name="Kondo R."/>
            <person name="Kataoka T."/>
        </authorList>
    </citation>
    <scope>NUCLEOTIDE SEQUENCE [LARGE SCALE GENOMIC DNA]</scope>
    <source>
        <strain evidence="2 3">SYK</strain>
    </source>
</reference>
<proteinExistence type="predicted"/>
<keyword evidence="3" id="KW-1185">Reference proteome</keyword>
<dbReference type="Proteomes" id="UP001317742">
    <property type="component" value="Chromosome"/>
</dbReference>
<name>A0ABN6S6N1_9BACT</name>
<dbReference type="PANTHER" id="PTHR11236">
    <property type="entry name" value="AMINOBENZOATE/ANTHRANILATE SYNTHASE"/>
    <property type="match status" value="1"/>
</dbReference>
<dbReference type="PANTHER" id="PTHR11236:SF50">
    <property type="entry name" value="AMINODEOXYCHORISMATE SYNTHASE COMPONENT 1"/>
    <property type="match status" value="1"/>
</dbReference>
<dbReference type="Pfam" id="PF00425">
    <property type="entry name" value="Chorismate_bind"/>
    <property type="match status" value="1"/>
</dbReference>
<gene>
    <name evidence="2" type="ORF">SYK_23480</name>
</gene>
<evidence type="ECO:0000313" key="3">
    <source>
        <dbReference type="Proteomes" id="UP001317742"/>
    </source>
</evidence>
<dbReference type="InterPro" id="IPR015890">
    <property type="entry name" value="Chorismate_C"/>
</dbReference>
<accession>A0ABN6S6N1</accession>
<dbReference type="PRINTS" id="PR00095">
    <property type="entry name" value="ANTSNTHASEI"/>
</dbReference>
<organism evidence="2 3">
    <name type="scientific">Pseudodesulfovibrio nedwellii</name>
    <dbReference type="NCBI Taxonomy" id="2973072"/>
    <lineage>
        <taxon>Bacteria</taxon>
        <taxon>Pseudomonadati</taxon>
        <taxon>Thermodesulfobacteriota</taxon>
        <taxon>Desulfovibrionia</taxon>
        <taxon>Desulfovibrionales</taxon>
        <taxon>Desulfovibrionaceae</taxon>
    </lineage>
</organism>
<feature type="domain" description="Chorismate-utilising enzyme C-terminal" evidence="1">
    <location>
        <begin position="161"/>
        <end position="414"/>
    </location>
</feature>
<dbReference type="Gene3D" id="3.60.120.10">
    <property type="entry name" value="Anthranilate synthase"/>
    <property type="match status" value="1"/>
</dbReference>
<dbReference type="InterPro" id="IPR019999">
    <property type="entry name" value="Anth_synth_I-like"/>
</dbReference>
<sequence>MHLPCTFSASINQAQFDRFAGLLARDFDAEMILSADGYPAQTRSVVGVYPITELIITETTTPEQLKGFCFDSPGPTLGFISYTYGMKLRGIASSKPYDFPLGHLKKYKAIVSFENEKLTFSSSHQTLIDTLSEMLGNMSAHSDTQIDYGPTLSRMKKSLDKNGYEDGVRRTLEYIRSGHTYQLNLSTRLSWHCPELNPLALFTTLCREHPAPFYAWLISGQKRILSTSPERFLAVRDGHVLSQPIKGTLRFDVLTPDAHRQLTDSPKESAELSMIVDLVRNDISANCDYGSVHVKNHKSVFAVDNLLQMYADVHGTLRTDKDCLDLFLDAFPGGSITGCPKKSSMEIIERLEPHSRGIYCGSIVIIEDERNMDSSIAIRTATFDMKTHVLDSYAGSGIVVDSDPVREYQETMAKAEKFLALGES</sequence>
<dbReference type="EMBL" id="AP026709">
    <property type="protein sequence ID" value="BDQ37988.1"/>
    <property type="molecule type" value="Genomic_DNA"/>
</dbReference>
<evidence type="ECO:0000259" key="1">
    <source>
        <dbReference type="Pfam" id="PF00425"/>
    </source>
</evidence>
<dbReference type="SUPFAM" id="SSF56322">
    <property type="entry name" value="ADC synthase"/>
    <property type="match status" value="1"/>
</dbReference>
<dbReference type="InterPro" id="IPR005801">
    <property type="entry name" value="ADC_synthase"/>
</dbReference>
<evidence type="ECO:0000313" key="2">
    <source>
        <dbReference type="EMBL" id="BDQ37988.1"/>
    </source>
</evidence>
<protein>
    <recommendedName>
        <fullName evidence="1">Chorismate-utilising enzyme C-terminal domain-containing protein</fullName>
    </recommendedName>
</protein>